<name>A0A1H6T8H0_9EURY</name>
<dbReference type="OrthoDB" id="345948at2157"/>
<protein>
    <submittedName>
        <fullName evidence="1">Uncharacterized protein</fullName>
    </submittedName>
</protein>
<dbReference type="Proteomes" id="UP000198888">
    <property type="component" value="Unassembled WGS sequence"/>
</dbReference>
<keyword evidence="2" id="KW-1185">Reference proteome</keyword>
<dbReference type="EMBL" id="FNYR01000006">
    <property type="protein sequence ID" value="SEI72580.1"/>
    <property type="molecule type" value="Genomic_DNA"/>
</dbReference>
<proteinExistence type="predicted"/>
<dbReference type="AlphaFoldDB" id="A0A1H6T8H0"/>
<reference evidence="1 2" key="1">
    <citation type="submission" date="2016-10" db="EMBL/GenBank/DDBJ databases">
        <authorList>
            <person name="de Groot N.N."/>
        </authorList>
    </citation>
    <scope>NUCLEOTIDE SEQUENCE [LARGE SCALE GENOMIC DNA]</scope>
    <source>
        <strain evidence="1 2">DSM 22187</strain>
    </source>
</reference>
<evidence type="ECO:0000313" key="2">
    <source>
        <dbReference type="Proteomes" id="UP000198888"/>
    </source>
</evidence>
<dbReference type="KEGG" id="hae:halTADL_0200"/>
<sequence>MVHSAKEFMREAVPVAKLLRSINDSFYGAYEFDKHDYAEGGIAADDGEGAPREKWGLDLSKKSTPRGTWGDSLIDVQNHVLYHVVSNAIRHEQELDNFFEDVRPVSQIQQVRDNLSNAWRDEFALNDPISGSAADRMRTTEWRISMAYYAIFKSHSALMRTQFDEITDGSPHSGMWMKHRSEFMEVLGNKLYVFPFMFFPRDCGPHSSKWFDWTVPYPIQDEFYEDQQDTLQSIAKNSLSTIHPQASEITWEDNQHIITFYDLLLVLRHWANYQNGGIFSRLYGEGYIKSIDEALRLITFTGMTIAEVGIIMARGLDVVEFEYNWYRQSCEEGVSDALHLIERRMSVYQQAFDS</sequence>
<organism evidence="1 2">
    <name type="scientific">Halohasta litchfieldiae</name>
    <dbReference type="NCBI Taxonomy" id="1073996"/>
    <lineage>
        <taxon>Archaea</taxon>
        <taxon>Methanobacteriati</taxon>
        <taxon>Methanobacteriota</taxon>
        <taxon>Stenosarchaea group</taxon>
        <taxon>Halobacteria</taxon>
        <taxon>Halobacteriales</taxon>
        <taxon>Haloferacaceae</taxon>
        <taxon>Halohasta</taxon>
    </lineage>
</organism>
<accession>A0A2H4PY34</accession>
<gene>
    <name evidence="1" type="ORF">SAMN05444271_106130</name>
</gene>
<dbReference type="RefSeq" id="WP_143054120.1">
    <property type="nucleotide sequence ID" value="NZ_CP024845.1"/>
</dbReference>
<evidence type="ECO:0000313" key="1">
    <source>
        <dbReference type="EMBL" id="SEI72580.1"/>
    </source>
</evidence>
<dbReference type="GeneID" id="43932712"/>
<dbReference type="STRING" id="1073996.SAMN05444271_106130"/>
<accession>A0A1H6T8H0</accession>